<organism evidence="2 3">
    <name type="scientific">Spirosoma oryzae</name>
    <dbReference type="NCBI Taxonomy" id="1469603"/>
    <lineage>
        <taxon>Bacteria</taxon>
        <taxon>Pseudomonadati</taxon>
        <taxon>Bacteroidota</taxon>
        <taxon>Cytophagia</taxon>
        <taxon>Cytophagales</taxon>
        <taxon>Cytophagaceae</taxon>
        <taxon>Spirosoma</taxon>
    </lineage>
</organism>
<keyword evidence="3" id="KW-1185">Reference proteome</keyword>
<reference evidence="2 3" key="1">
    <citation type="submission" date="2018-03" db="EMBL/GenBank/DDBJ databases">
        <title>Genomic Encyclopedia of Archaeal and Bacterial Type Strains, Phase II (KMG-II): from individual species to whole genera.</title>
        <authorList>
            <person name="Goeker M."/>
        </authorList>
    </citation>
    <scope>NUCLEOTIDE SEQUENCE [LARGE SCALE GENOMIC DNA]</scope>
    <source>
        <strain evidence="2 3">DSM 28354</strain>
    </source>
</reference>
<protein>
    <submittedName>
        <fullName evidence="2">Uncharacterized protein DUF4296</fullName>
    </submittedName>
</protein>
<evidence type="ECO:0000313" key="2">
    <source>
        <dbReference type="EMBL" id="PRY32798.1"/>
    </source>
</evidence>
<dbReference type="InterPro" id="IPR025381">
    <property type="entry name" value="DUF4296"/>
</dbReference>
<feature type="domain" description="DUF4296" evidence="1">
    <location>
        <begin position="33"/>
        <end position="117"/>
    </location>
</feature>
<dbReference type="EMBL" id="PVTE01000020">
    <property type="protein sequence ID" value="PRY32798.1"/>
    <property type="molecule type" value="Genomic_DNA"/>
</dbReference>
<comment type="caution">
    <text evidence="2">The sequence shown here is derived from an EMBL/GenBank/DDBJ whole genome shotgun (WGS) entry which is preliminary data.</text>
</comment>
<evidence type="ECO:0000313" key="3">
    <source>
        <dbReference type="Proteomes" id="UP000238375"/>
    </source>
</evidence>
<dbReference type="PROSITE" id="PS51257">
    <property type="entry name" value="PROKAR_LIPOPROTEIN"/>
    <property type="match status" value="1"/>
</dbReference>
<dbReference type="Proteomes" id="UP000238375">
    <property type="component" value="Unassembled WGS sequence"/>
</dbReference>
<evidence type="ECO:0000259" key="1">
    <source>
        <dbReference type="Pfam" id="PF14129"/>
    </source>
</evidence>
<gene>
    <name evidence="2" type="ORF">CLV58_12049</name>
</gene>
<proteinExistence type="predicted"/>
<dbReference type="OrthoDB" id="981921at2"/>
<dbReference type="AlphaFoldDB" id="A0A2T0SHA6"/>
<sequence length="127" mass="14707">MYRLLNTQTVRHGWYLLSLLLLLGCQAPEDQKPDDLISEDRMADILTEVHLAEAQTSRLSLASTDSARVAYKHIETKLFQKMKVDTAAYSRSFIFYSSHPKYLERIYQNVVDQLKKKIGQVDTLRKS</sequence>
<name>A0A2T0SHA6_9BACT</name>
<accession>A0A2T0SHA6</accession>
<dbReference type="Pfam" id="PF14129">
    <property type="entry name" value="DUF4296"/>
    <property type="match status" value="1"/>
</dbReference>